<gene>
    <name evidence="1" type="ORF">CVM39_18895</name>
</gene>
<comment type="caution">
    <text evidence="1">The sequence shown here is derived from an EMBL/GenBank/DDBJ whole genome shotgun (WGS) entry which is preliminary data.</text>
</comment>
<protein>
    <recommendedName>
        <fullName evidence="3">Helix-turn-helix domain-containing protein</fullName>
    </recommendedName>
</protein>
<evidence type="ECO:0008006" key="3">
    <source>
        <dbReference type="Google" id="ProtNLM"/>
    </source>
</evidence>
<reference evidence="1 2" key="1">
    <citation type="journal article" date="2018" name="Int. J. Syst. Evol. Microbiol.">
        <title>Pseudooceanicola lipolyticus sp. nov., a marine alphaproteobacterium, reclassification of Oceanicola flagellatus as Pseudooceanicola flagellatus comb. nov. and emended description of the genus Pseudooceanicola.</title>
        <authorList>
            <person name="Huang M.-M."/>
            <person name="Guo L.-L."/>
            <person name="Wu Y.-H."/>
            <person name="Lai Q.-L."/>
            <person name="Shao Z.-Z."/>
            <person name="Wang C.-S."/>
            <person name="Wu M."/>
            <person name="Xu X.-W."/>
        </authorList>
    </citation>
    <scope>NUCLEOTIDE SEQUENCE [LARGE SCALE GENOMIC DNA]</scope>
    <source>
        <strain evidence="1 2">Ar-45</strain>
    </source>
</reference>
<keyword evidence="2" id="KW-1185">Reference proteome</keyword>
<organism evidence="1 2">
    <name type="scientific">Pseudooceanicola antarcticus</name>
    <dbReference type="NCBI Taxonomy" id="1247613"/>
    <lineage>
        <taxon>Bacteria</taxon>
        <taxon>Pseudomonadati</taxon>
        <taxon>Pseudomonadota</taxon>
        <taxon>Alphaproteobacteria</taxon>
        <taxon>Rhodobacterales</taxon>
        <taxon>Paracoccaceae</taxon>
        <taxon>Pseudooceanicola</taxon>
    </lineage>
</organism>
<evidence type="ECO:0000313" key="1">
    <source>
        <dbReference type="EMBL" id="PJE25774.1"/>
    </source>
</evidence>
<evidence type="ECO:0000313" key="2">
    <source>
        <dbReference type="Proteomes" id="UP000231702"/>
    </source>
</evidence>
<dbReference type="Proteomes" id="UP000231702">
    <property type="component" value="Unassembled WGS sequence"/>
</dbReference>
<dbReference type="EMBL" id="PGTD01000023">
    <property type="protein sequence ID" value="PJE25774.1"/>
    <property type="molecule type" value="Genomic_DNA"/>
</dbReference>
<accession>A0ABX4MIB6</accession>
<sequence length="130" mass="14489">MAATSAKGTRLLILEKMWSRAEFDRPSVTVTREQLMADTGCSLDSVKRAFRALRDEGCIRPARNWKGGRGVPTTWLLRVPGAADTPADHEAHRVQEARQRDAAWRFLSAKYGPLKAMEMMGPREDESACG</sequence>
<name>A0ABX4MIB6_9RHOB</name>
<proteinExistence type="predicted"/>